<feature type="transmembrane region" description="Helical" evidence="1">
    <location>
        <begin position="84"/>
        <end position="103"/>
    </location>
</feature>
<evidence type="ECO:0000313" key="2">
    <source>
        <dbReference type="EMBL" id="MDX6850261.1"/>
    </source>
</evidence>
<protein>
    <submittedName>
        <fullName evidence="2">Uncharacterized protein</fullName>
    </submittedName>
</protein>
<proteinExistence type="predicted"/>
<feature type="transmembrane region" description="Helical" evidence="1">
    <location>
        <begin position="110"/>
        <end position="126"/>
    </location>
</feature>
<name>A0ABU4RZG4_9GAMM</name>
<accession>A0ABU4RZG4</accession>
<dbReference type="EMBL" id="JAXAFO010000021">
    <property type="protein sequence ID" value="MDX6850261.1"/>
    <property type="molecule type" value="Genomic_DNA"/>
</dbReference>
<gene>
    <name evidence="2" type="ORF">SCD92_12880</name>
</gene>
<keyword evidence="1" id="KW-0812">Transmembrane</keyword>
<evidence type="ECO:0000256" key="1">
    <source>
        <dbReference type="SAM" id="Phobius"/>
    </source>
</evidence>
<dbReference type="Proteomes" id="UP001273505">
    <property type="component" value="Unassembled WGS sequence"/>
</dbReference>
<keyword evidence="1" id="KW-1133">Transmembrane helix</keyword>
<organism evidence="2 3">
    <name type="scientific">Gilvimarinus gilvus</name>
    <dbReference type="NCBI Taxonomy" id="3058038"/>
    <lineage>
        <taxon>Bacteria</taxon>
        <taxon>Pseudomonadati</taxon>
        <taxon>Pseudomonadota</taxon>
        <taxon>Gammaproteobacteria</taxon>
        <taxon>Cellvibrionales</taxon>
        <taxon>Cellvibrionaceae</taxon>
        <taxon>Gilvimarinus</taxon>
    </lineage>
</organism>
<comment type="caution">
    <text evidence="2">The sequence shown here is derived from an EMBL/GenBank/DDBJ whole genome shotgun (WGS) entry which is preliminary data.</text>
</comment>
<evidence type="ECO:0000313" key="3">
    <source>
        <dbReference type="Proteomes" id="UP001273505"/>
    </source>
</evidence>
<dbReference type="RefSeq" id="WP_302720889.1">
    <property type="nucleotide sequence ID" value="NZ_JAULRU010000215.1"/>
</dbReference>
<reference evidence="2 3" key="1">
    <citation type="submission" date="2023-11" db="EMBL/GenBank/DDBJ databases">
        <title>Gilvimarinus fulvus sp. nov., isolated from the surface of Kelp.</title>
        <authorList>
            <person name="Sun Y.Y."/>
            <person name="Gong Y."/>
            <person name="Du Z.J."/>
        </authorList>
    </citation>
    <scope>NUCLEOTIDE SEQUENCE [LARGE SCALE GENOMIC DNA]</scope>
    <source>
        <strain evidence="2 3">SDUM040013</strain>
    </source>
</reference>
<sequence length="127" mass="13845">MDILVLIAGILSVTVGFVHSLLGEWLIFKKLRINSIVPTLAPKPFREKHIRILWATWHISSIFGWMVGYMLLVLAITGSIERTHLIPTIAVAMAASGVLVLLATQAKHPGWIGLLGVALLCVLSSLN</sequence>
<keyword evidence="3" id="KW-1185">Reference proteome</keyword>
<feature type="transmembrane region" description="Helical" evidence="1">
    <location>
        <begin position="6"/>
        <end position="28"/>
    </location>
</feature>
<keyword evidence="1" id="KW-0472">Membrane</keyword>
<feature type="transmembrane region" description="Helical" evidence="1">
    <location>
        <begin position="52"/>
        <end position="78"/>
    </location>
</feature>